<dbReference type="InterPro" id="IPR050097">
    <property type="entry name" value="Ferredoxin-NADP_redctase_2"/>
</dbReference>
<dbReference type="InterPro" id="IPR036188">
    <property type="entry name" value="FAD/NAD-bd_sf"/>
</dbReference>
<dbReference type="OrthoDB" id="9806179at2"/>
<dbReference type="SUPFAM" id="SSF51905">
    <property type="entry name" value="FAD/NAD(P)-binding domain"/>
    <property type="match status" value="2"/>
</dbReference>
<keyword evidence="1" id="KW-0285">Flavoprotein</keyword>
<dbReference type="GO" id="GO:0016491">
    <property type="term" value="F:oxidoreductase activity"/>
    <property type="evidence" value="ECO:0007669"/>
    <property type="project" value="UniProtKB-KW"/>
</dbReference>
<dbReference type="PANTHER" id="PTHR48105">
    <property type="entry name" value="THIOREDOXIN REDUCTASE 1-RELATED-RELATED"/>
    <property type="match status" value="1"/>
</dbReference>
<organism evidence="4 5">
    <name type="scientific">Metamycoplasma canadense</name>
    <dbReference type="NCBI Taxonomy" id="29554"/>
    <lineage>
        <taxon>Bacteria</taxon>
        <taxon>Bacillati</taxon>
        <taxon>Mycoplasmatota</taxon>
        <taxon>Mycoplasmoidales</taxon>
        <taxon>Metamycoplasmataceae</taxon>
        <taxon>Metamycoplasma</taxon>
    </lineage>
</organism>
<evidence type="ECO:0000256" key="2">
    <source>
        <dbReference type="ARBA" id="ARBA00023002"/>
    </source>
</evidence>
<dbReference type="Pfam" id="PF07992">
    <property type="entry name" value="Pyr_redox_2"/>
    <property type="match status" value="1"/>
</dbReference>
<dbReference type="HOGENOM" id="CLU_031864_5_3_14"/>
<dbReference type="AlphaFoldDB" id="A0A077LCD7"/>
<evidence type="ECO:0000313" key="5">
    <source>
        <dbReference type="Proteomes" id="UP000031641"/>
    </source>
</evidence>
<keyword evidence="5" id="KW-1185">Reference proteome</keyword>
<feature type="domain" description="FAD/NAD(P)-binding" evidence="3">
    <location>
        <begin position="5"/>
        <end position="291"/>
    </location>
</feature>
<gene>
    <name evidence="4" type="primary">trxB</name>
    <name evidence="4" type="ORF">MCAN360_0712</name>
</gene>
<proteinExistence type="predicted"/>
<dbReference type="Gene3D" id="3.50.50.60">
    <property type="entry name" value="FAD/NAD(P)-binding domain"/>
    <property type="match status" value="2"/>
</dbReference>
<evidence type="ECO:0000313" key="4">
    <source>
        <dbReference type="EMBL" id="BAP39754.1"/>
    </source>
</evidence>
<evidence type="ECO:0000256" key="1">
    <source>
        <dbReference type="ARBA" id="ARBA00022630"/>
    </source>
</evidence>
<dbReference type="RefSeq" id="WP_045434201.1">
    <property type="nucleotide sequence ID" value="NZ_AP014631.1"/>
</dbReference>
<dbReference type="Proteomes" id="UP000031641">
    <property type="component" value="Chromosome"/>
</dbReference>
<accession>A0A077LCD7</accession>
<dbReference type="PRINTS" id="PR00368">
    <property type="entry name" value="FADPNR"/>
</dbReference>
<keyword evidence="2" id="KW-0560">Oxidoreductase</keyword>
<name>A0A077LCD7_9BACT</name>
<sequence>MENIFDVLIIGAGPAGLTAAMYLGRNEYKVGFIENYAPGGKMVQQSKIENYPGFEYITGIELSMNMFNQAKKNNAEFIFGKVISIKDHSEFKKEVYLENGDKYLTKTIVIATGMVNLVPANIENIEKFNNKGVSYCAICDGALFKNKKCAIIGGGNSAFEESIYLASTSSEVYIFVRDGIIAEAKLVSDVKKHKNIFIYENSQILKLNGENEIESITANINGEIKNMDIKGVFPYIGFKAATSFIKNKEILNERGFIIVDKNMETSMKNIFAIGDVVAKEIRQITTATNDGTIVAKVISSRIVK</sequence>
<reference evidence="5" key="1">
    <citation type="journal article" date="2014" name="Genome Announc.">
        <title>Complete Genome Sequence of Mycoplasma canadense Strain HAZ 360_1 from Bovine Mastitic Milk in Japan.</title>
        <authorList>
            <person name="Hata E."/>
        </authorList>
    </citation>
    <scope>NUCLEOTIDE SEQUENCE [LARGE SCALE GENOMIC DNA]</scope>
    <source>
        <strain evidence="5">HAZ360_1</strain>
    </source>
</reference>
<dbReference type="EMBL" id="AP014631">
    <property type="protein sequence ID" value="BAP39754.1"/>
    <property type="molecule type" value="Genomic_DNA"/>
</dbReference>
<evidence type="ECO:0000259" key="3">
    <source>
        <dbReference type="Pfam" id="PF07992"/>
    </source>
</evidence>
<dbReference type="KEGG" id="mcan:MCAN360_0712"/>
<protein>
    <submittedName>
        <fullName evidence="4">Thioredoxin reductase</fullName>
    </submittedName>
</protein>
<dbReference type="STRING" id="29554.MCAN360_0712"/>
<dbReference type="InterPro" id="IPR023753">
    <property type="entry name" value="FAD/NAD-binding_dom"/>
</dbReference>
<dbReference type="PRINTS" id="PR00469">
    <property type="entry name" value="PNDRDTASEII"/>
</dbReference>